<keyword evidence="4" id="KW-1185">Reference proteome</keyword>
<protein>
    <submittedName>
        <fullName evidence="3">Histidine phosphatase family protein</fullName>
    </submittedName>
</protein>
<dbReference type="EMBL" id="CP079216">
    <property type="protein sequence ID" value="QXT61887.1"/>
    <property type="molecule type" value="Genomic_DNA"/>
</dbReference>
<keyword evidence="1" id="KW-0324">Glycolysis</keyword>
<dbReference type="PANTHER" id="PTHR48100:SF1">
    <property type="entry name" value="HISTIDINE PHOSPHATASE FAMILY PROTEIN-RELATED"/>
    <property type="match status" value="1"/>
</dbReference>
<organism evidence="3 4">
    <name type="scientific">Tessaracoccus palaemonis</name>
    <dbReference type="NCBI Taxonomy" id="2829499"/>
    <lineage>
        <taxon>Bacteria</taxon>
        <taxon>Bacillati</taxon>
        <taxon>Actinomycetota</taxon>
        <taxon>Actinomycetes</taxon>
        <taxon>Propionibacteriales</taxon>
        <taxon>Propionibacteriaceae</taxon>
        <taxon>Tessaracoccus</taxon>
    </lineage>
</organism>
<keyword evidence="2" id="KW-0413">Isomerase</keyword>
<name>A0ABX8SEP8_9ACTN</name>
<sequence>MTFADGTRLVLLRHGQTDWNFQRRFQGRADIPLNATGIAQAEAGRKQLADFDFDAVYASPQARALETARLVRPGADIVTDPRLMEIDVGTWSGRTWDEVKAEMPEYDELYAKGIDFRRSETGETLAEVVARGLPAVEEIAERHPRQTILVVAHGLLLNRVLHGLLGLNGRILGGLGNAHYSELDYSHGGWRLIAHNVGH</sequence>
<dbReference type="Pfam" id="PF00300">
    <property type="entry name" value="His_Phos_1"/>
    <property type="match status" value="1"/>
</dbReference>
<evidence type="ECO:0000313" key="4">
    <source>
        <dbReference type="Proteomes" id="UP000824504"/>
    </source>
</evidence>
<gene>
    <name evidence="3" type="ORF">KDB89_08805</name>
</gene>
<evidence type="ECO:0000256" key="2">
    <source>
        <dbReference type="ARBA" id="ARBA00023235"/>
    </source>
</evidence>
<evidence type="ECO:0000256" key="1">
    <source>
        <dbReference type="ARBA" id="ARBA00023152"/>
    </source>
</evidence>
<dbReference type="CDD" id="cd07067">
    <property type="entry name" value="HP_PGM_like"/>
    <property type="match status" value="1"/>
</dbReference>
<dbReference type="InterPro" id="IPR001345">
    <property type="entry name" value="PG/BPGM_mutase_AS"/>
</dbReference>
<dbReference type="PROSITE" id="PS00175">
    <property type="entry name" value="PG_MUTASE"/>
    <property type="match status" value="1"/>
</dbReference>
<dbReference type="InterPro" id="IPR050275">
    <property type="entry name" value="PGM_Phosphatase"/>
</dbReference>
<dbReference type="Proteomes" id="UP000824504">
    <property type="component" value="Chromosome"/>
</dbReference>
<reference evidence="3 4" key="1">
    <citation type="submission" date="2021-07" db="EMBL/GenBank/DDBJ databases">
        <title>complete genome sequencing of Tessaracoccus sp.J1M15.</title>
        <authorList>
            <person name="Bae J.-W."/>
            <person name="Kim D.-y."/>
        </authorList>
    </citation>
    <scope>NUCLEOTIDE SEQUENCE [LARGE SCALE GENOMIC DNA]</scope>
    <source>
        <strain evidence="3 4">J1M15</strain>
    </source>
</reference>
<proteinExistence type="predicted"/>
<accession>A0ABX8SEP8</accession>
<dbReference type="SMART" id="SM00855">
    <property type="entry name" value="PGAM"/>
    <property type="match status" value="1"/>
</dbReference>
<dbReference type="InterPro" id="IPR013078">
    <property type="entry name" value="His_Pase_superF_clade-1"/>
</dbReference>
<dbReference type="PANTHER" id="PTHR48100">
    <property type="entry name" value="BROAD-SPECIFICITY PHOSPHATASE YOR283W-RELATED"/>
    <property type="match status" value="1"/>
</dbReference>
<dbReference type="RefSeq" id="WP_219080249.1">
    <property type="nucleotide sequence ID" value="NZ_CP079216.1"/>
</dbReference>
<evidence type="ECO:0000313" key="3">
    <source>
        <dbReference type="EMBL" id="QXT61887.1"/>
    </source>
</evidence>